<dbReference type="EMBL" id="CABFWF030000018">
    <property type="protein sequence ID" value="CAD7054354.1"/>
    <property type="molecule type" value="Genomic_DNA"/>
</dbReference>
<reference evidence="1 2" key="1">
    <citation type="submission" date="2020-11" db="EMBL/GenBank/DDBJ databases">
        <authorList>
            <person name="Lassalle F."/>
        </authorList>
    </citation>
    <scope>NUCLEOTIDE SEQUENCE [LARGE SCALE GENOMIC DNA]</scope>
    <source>
        <strain evidence="1 2">JC140</strain>
    </source>
</reference>
<gene>
    <name evidence="1" type="ORF">REJC140_02143</name>
</gene>
<protein>
    <submittedName>
        <fullName evidence="1">Uncharacterized protein</fullName>
    </submittedName>
</protein>
<organism evidence="1 2">
    <name type="scientific">Pseudorhizobium endolithicum</name>
    <dbReference type="NCBI Taxonomy" id="1191678"/>
    <lineage>
        <taxon>Bacteria</taxon>
        <taxon>Pseudomonadati</taxon>
        <taxon>Pseudomonadota</taxon>
        <taxon>Alphaproteobacteria</taxon>
        <taxon>Hyphomicrobiales</taxon>
        <taxon>Rhizobiaceae</taxon>
        <taxon>Rhizobium/Agrobacterium group</taxon>
        <taxon>Pseudorhizobium</taxon>
    </lineage>
</organism>
<comment type="caution">
    <text evidence="1">The sequence shown here is derived from an EMBL/GenBank/DDBJ whole genome shotgun (WGS) entry which is preliminary data.</text>
</comment>
<evidence type="ECO:0000313" key="1">
    <source>
        <dbReference type="EMBL" id="CAD7054354.1"/>
    </source>
</evidence>
<keyword evidence="2" id="KW-1185">Reference proteome</keyword>
<dbReference type="Proteomes" id="UP000606921">
    <property type="component" value="Unassembled WGS sequence"/>
</dbReference>
<sequence length="42" mass="4643">MVDLAAPLVRLSLLVSPRALFCGLDRGRPNLIVEMPHRIKSS</sequence>
<evidence type="ECO:0000313" key="2">
    <source>
        <dbReference type="Proteomes" id="UP000606921"/>
    </source>
</evidence>
<accession>A0ABN7JYJ8</accession>
<name>A0ABN7JYJ8_9HYPH</name>
<proteinExistence type="predicted"/>